<dbReference type="KEGG" id="mez:Mtc_0577"/>
<evidence type="ECO:0000256" key="3">
    <source>
        <dbReference type="ARBA" id="ARBA00022598"/>
    </source>
</evidence>
<keyword evidence="11" id="KW-1185">Reference proteome</keyword>
<dbReference type="Gene3D" id="3.30.470.20">
    <property type="entry name" value="ATP-grasp fold, B domain"/>
    <property type="match status" value="1"/>
</dbReference>
<dbReference type="SUPFAM" id="SSF56104">
    <property type="entry name" value="SAICAR synthase-like"/>
    <property type="match status" value="1"/>
</dbReference>
<evidence type="ECO:0000256" key="1">
    <source>
        <dbReference type="ARBA" id="ARBA00004672"/>
    </source>
</evidence>
<proteinExistence type="inferred from homology"/>
<evidence type="ECO:0000259" key="9">
    <source>
        <dbReference type="Pfam" id="PF01259"/>
    </source>
</evidence>
<evidence type="ECO:0000256" key="7">
    <source>
        <dbReference type="ARBA" id="ARBA00048475"/>
    </source>
</evidence>
<sequence>MIRGEALYSGKAKTVYATPDPRRYIVKFRDDVTAGDGAKKASMKGKGYYNAQISAKLFKLLADNGISTHYIKMVSEDEMLVHACNMIKLEVIPRNYAAGSIVKKYEFPEGKRFDPPIIVMDYKNDAAHDPMLNDDIAIALGIVTEKELRKIRKVSLRVNEILQKFLDEKGLLLPDFKLEFGKVDKKIVVADEISPDTMRLWKKDTHQSLDKDVFRFDKGDLLAAYEEAARLIAPEIFK</sequence>
<dbReference type="CDD" id="cd01415">
    <property type="entry name" value="SAICAR_synt_PurC"/>
    <property type="match status" value="1"/>
</dbReference>
<dbReference type="Proteomes" id="UP000005233">
    <property type="component" value="Chromosome"/>
</dbReference>
<dbReference type="HAMAP" id="MF_00137">
    <property type="entry name" value="SAICAR_synth"/>
    <property type="match status" value="1"/>
</dbReference>
<dbReference type="NCBIfam" id="TIGR00081">
    <property type="entry name" value="purC"/>
    <property type="match status" value="1"/>
</dbReference>
<dbReference type="AlphaFoldDB" id="H8I5M3"/>
<evidence type="ECO:0000256" key="2">
    <source>
        <dbReference type="ARBA" id="ARBA00010190"/>
    </source>
</evidence>
<dbReference type="GO" id="GO:0006189">
    <property type="term" value="P:'de novo' IMP biosynthetic process"/>
    <property type="evidence" value="ECO:0007669"/>
    <property type="project" value="UniProtKB-UniRule"/>
</dbReference>
<dbReference type="InterPro" id="IPR028923">
    <property type="entry name" value="SAICAR_synt/ADE2_N"/>
</dbReference>
<dbReference type="InterPro" id="IPR033934">
    <property type="entry name" value="SAICAR_synt_PurC"/>
</dbReference>
<gene>
    <name evidence="8 10" type="primary">purC</name>
    <name evidence="10" type="ordered locus">Mtc_0577</name>
</gene>
<dbReference type="EC" id="6.3.2.6" evidence="8"/>
<feature type="domain" description="SAICAR synthetase/ADE2 N-terminal" evidence="9">
    <location>
        <begin position="7"/>
        <end position="230"/>
    </location>
</feature>
<keyword evidence="6 8" id="KW-0067">ATP-binding</keyword>
<dbReference type="Gene3D" id="3.30.200.20">
    <property type="entry name" value="Phosphorylase Kinase, domain 1"/>
    <property type="match status" value="1"/>
</dbReference>
<dbReference type="STRING" id="1041930.Mtc_0577"/>
<dbReference type="GO" id="GO:0009236">
    <property type="term" value="P:cobalamin biosynthetic process"/>
    <property type="evidence" value="ECO:0007669"/>
    <property type="project" value="InterPro"/>
</dbReference>
<keyword evidence="5 8" id="KW-0658">Purine biosynthesis</keyword>
<keyword evidence="4 8" id="KW-0547">Nucleotide-binding</keyword>
<dbReference type="InterPro" id="IPR050089">
    <property type="entry name" value="SAICAR_synthetase"/>
</dbReference>
<dbReference type="eggNOG" id="arCOG04421">
    <property type="taxonomic scope" value="Archaea"/>
</dbReference>
<reference evidence="10 11" key="1">
    <citation type="journal article" date="2012" name="J. Bacteriol.">
        <title>Complete genome sequence of a thermophilic methanogen, Methanocella conradii HZ254, isolated from Chinese rice field soil.</title>
        <authorList>
            <person name="Lu Z."/>
            <person name="Lu Y."/>
        </authorList>
    </citation>
    <scope>NUCLEOTIDE SEQUENCE [LARGE SCALE GENOMIC DNA]</scope>
    <source>
        <strain evidence="11">DSM 24694 / JCM 17849 / CGMCC 1.5162 / HZ254</strain>
    </source>
</reference>
<accession>H8I5M3</accession>
<evidence type="ECO:0000313" key="11">
    <source>
        <dbReference type="Proteomes" id="UP000005233"/>
    </source>
</evidence>
<dbReference type="UniPathway" id="UPA00074">
    <property type="reaction ID" value="UER00131"/>
</dbReference>
<dbReference type="GO" id="GO:0005524">
    <property type="term" value="F:ATP binding"/>
    <property type="evidence" value="ECO:0007669"/>
    <property type="project" value="UniProtKB-KW"/>
</dbReference>
<dbReference type="PANTHER" id="PTHR43599:SF3">
    <property type="entry name" value="SI:DKEY-6E2.2"/>
    <property type="match status" value="1"/>
</dbReference>
<evidence type="ECO:0000256" key="4">
    <source>
        <dbReference type="ARBA" id="ARBA00022741"/>
    </source>
</evidence>
<evidence type="ECO:0000313" key="10">
    <source>
        <dbReference type="EMBL" id="AFC99342.1"/>
    </source>
</evidence>
<evidence type="ECO:0000256" key="6">
    <source>
        <dbReference type="ARBA" id="ARBA00022840"/>
    </source>
</evidence>
<comment type="similarity">
    <text evidence="2 8">Belongs to the SAICAR synthetase family.</text>
</comment>
<dbReference type="PROSITE" id="PS01058">
    <property type="entry name" value="SAICAR_SYNTHETASE_2"/>
    <property type="match status" value="1"/>
</dbReference>
<comment type="pathway">
    <text evidence="1 8">Purine metabolism; IMP biosynthesis via de novo pathway; 5-amino-1-(5-phospho-D-ribosyl)imidazole-4-carboxamide from 5-amino-1-(5-phospho-D-ribosyl)imidazole-4-carboxylate: step 1/2.</text>
</comment>
<organism evidence="10 11">
    <name type="scientific">Methanocella conradii (strain DSM 24694 / JCM 17849 / CGMCC 1.5162 / HZ254)</name>
    <dbReference type="NCBI Taxonomy" id="1041930"/>
    <lineage>
        <taxon>Archaea</taxon>
        <taxon>Methanobacteriati</taxon>
        <taxon>Methanobacteriota</taxon>
        <taxon>Stenosarchaea group</taxon>
        <taxon>Methanomicrobia</taxon>
        <taxon>Methanocellales</taxon>
        <taxon>Methanocellaceae</taxon>
        <taxon>Methanocella</taxon>
    </lineage>
</organism>
<dbReference type="OrthoDB" id="10775at2157"/>
<evidence type="ECO:0000256" key="8">
    <source>
        <dbReference type="HAMAP-Rule" id="MF_00137"/>
    </source>
</evidence>
<name>H8I5M3_METCZ</name>
<dbReference type="EMBL" id="CP003243">
    <property type="protein sequence ID" value="AFC99342.1"/>
    <property type="molecule type" value="Genomic_DNA"/>
</dbReference>
<dbReference type="Pfam" id="PF01259">
    <property type="entry name" value="SAICAR_synt"/>
    <property type="match status" value="1"/>
</dbReference>
<dbReference type="InterPro" id="IPR018236">
    <property type="entry name" value="SAICAR_synthetase_CS"/>
</dbReference>
<dbReference type="GO" id="GO:0004639">
    <property type="term" value="F:phosphoribosylaminoimidazolesuccinocarboxamide synthase activity"/>
    <property type="evidence" value="ECO:0007669"/>
    <property type="project" value="UniProtKB-UniRule"/>
</dbReference>
<keyword evidence="3 8" id="KW-0436">Ligase</keyword>
<dbReference type="PANTHER" id="PTHR43599">
    <property type="entry name" value="MULTIFUNCTIONAL PROTEIN ADE2"/>
    <property type="match status" value="1"/>
</dbReference>
<comment type="catalytic activity">
    <reaction evidence="7 8">
        <text>5-amino-1-(5-phospho-D-ribosyl)imidazole-4-carboxylate + L-aspartate + ATP = (2S)-2-[5-amino-1-(5-phospho-beta-D-ribosyl)imidazole-4-carboxamido]succinate + ADP + phosphate + 2 H(+)</text>
        <dbReference type="Rhea" id="RHEA:22628"/>
        <dbReference type="ChEBI" id="CHEBI:15378"/>
        <dbReference type="ChEBI" id="CHEBI:29991"/>
        <dbReference type="ChEBI" id="CHEBI:30616"/>
        <dbReference type="ChEBI" id="CHEBI:43474"/>
        <dbReference type="ChEBI" id="CHEBI:58443"/>
        <dbReference type="ChEBI" id="CHEBI:77657"/>
        <dbReference type="ChEBI" id="CHEBI:456216"/>
        <dbReference type="EC" id="6.3.2.6"/>
    </reaction>
</comment>
<dbReference type="FunFam" id="3.30.470.20:FF:000006">
    <property type="entry name" value="Phosphoribosylaminoimidazole-succinocarboxamide synthase"/>
    <property type="match status" value="1"/>
</dbReference>
<protein>
    <recommendedName>
        <fullName evidence="8">Phosphoribosylaminoimidazole-succinocarboxamide synthase</fullName>
        <ecNumber evidence="8">6.3.2.6</ecNumber>
    </recommendedName>
    <alternativeName>
        <fullName evidence="8">SAICAR synthetase</fullName>
    </alternativeName>
</protein>
<evidence type="ECO:0000256" key="5">
    <source>
        <dbReference type="ARBA" id="ARBA00022755"/>
    </source>
</evidence>
<dbReference type="InterPro" id="IPR001636">
    <property type="entry name" value="SAICAR_synth"/>
</dbReference>
<dbReference type="HOGENOM" id="CLU_061495_2_0_2"/>